<dbReference type="Pfam" id="PF01243">
    <property type="entry name" value="PNPOx_N"/>
    <property type="match status" value="1"/>
</dbReference>
<protein>
    <submittedName>
        <fullName evidence="3">Heme utilization protein HutZ</fullName>
    </submittedName>
</protein>
<evidence type="ECO:0000313" key="3">
    <source>
        <dbReference type="EMBL" id="STX11200.1"/>
    </source>
</evidence>
<reference evidence="3 5" key="1">
    <citation type="submission" date="2018-06" db="EMBL/GenBank/DDBJ databases">
        <authorList>
            <consortium name="Pathogen Informatics"/>
            <person name="Doyle S."/>
        </authorList>
    </citation>
    <scope>NUCLEOTIDE SEQUENCE [LARGE SCALE GENOMIC DNA]</scope>
    <source>
        <strain evidence="3 5">NCTC10597</strain>
    </source>
</reference>
<organism evidence="3 5">
    <name type="scientific">Kurthia zopfii</name>
    <dbReference type="NCBI Taxonomy" id="1650"/>
    <lineage>
        <taxon>Bacteria</taxon>
        <taxon>Bacillati</taxon>
        <taxon>Bacillota</taxon>
        <taxon>Bacilli</taxon>
        <taxon>Bacillales</taxon>
        <taxon>Caryophanaceae</taxon>
        <taxon>Kurthia</taxon>
    </lineage>
</organism>
<keyword evidence="6" id="KW-1185">Reference proteome</keyword>
<keyword evidence="1" id="KW-0560">Oxidoreductase</keyword>
<reference evidence="4 6" key="2">
    <citation type="submission" date="2019-03" db="EMBL/GenBank/DDBJ databases">
        <title>Genomic Encyclopedia of Type Strains, Phase IV (KMG-IV): sequencing the most valuable type-strain genomes for metagenomic binning, comparative biology and taxonomic classification.</title>
        <authorList>
            <person name="Goeker M."/>
        </authorList>
    </citation>
    <scope>NUCLEOTIDE SEQUENCE [LARGE SCALE GENOMIC DNA]</scope>
    <source>
        <strain evidence="4 6">DSM 20580</strain>
    </source>
</reference>
<dbReference type="AlphaFoldDB" id="A0A2U3A9Q6"/>
<dbReference type="InterPro" id="IPR014419">
    <property type="entry name" value="HutZ"/>
</dbReference>
<dbReference type="Gene3D" id="2.30.110.10">
    <property type="entry name" value="Electron Transport, Fmn-binding Protein, Chain A"/>
    <property type="match status" value="1"/>
</dbReference>
<dbReference type="GO" id="GO:0016627">
    <property type="term" value="F:oxidoreductase activity, acting on the CH-CH group of donors"/>
    <property type="evidence" value="ECO:0007669"/>
    <property type="project" value="TreeGrafter"/>
</dbReference>
<dbReference type="PANTHER" id="PTHR35176">
    <property type="entry name" value="HEME OXYGENASE HI_0854-RELATED"/>
    <property type="match status" value="1"/>
</dbReference>
<dbReference type="EMBL" id="SNZG01000045">
    <property type="protein sequence ID" value="TDR33958.1"/>
    <property type="molecule type" value="Genomic_DNA"/>
</dbReference>
<evidence type="ECO:0000313" key="6">
    <source>
        <dbReference type="Proteomes" id="UP000294641"/>
    </source>
</evidence>
<dbReference type="PANTHER" id="PTHR35176:SF6">
    <property type="entry name" value="HEME OXYGENASE HI_0854-RELATED"/>
    <property type="match status" value="1"/>
</dbReference>
<dbReference type="GO" id="GO:0070967">
    <property type="term" value="F:coenzyme F420 binding"/>
    <property type="evidence" value="ECO:0007669"/>
    <property type="project" value="TreeGrafter"/>
</dbReference>
<dbReference type="EMBL" id="UGNP01000001">
    <property type="protein sequence ID" value="STX11200.1"/>
    <property type="molecule type" value="Genomic_DNA"/>
</dbReference>
<comment type="caution">
    <text evidence="3">The sequence shown here is derived from an EMBL/GenBank/DDBJ whole genome shotgun (WGS) entry which is preliminary data.</text>
</comment>
<evidence type="ECO:0000259" key="2">
    <source>
        <dbReference type="Pfam" id="PF01243"/>
    </source>
</evidence>
<dbReference type="GO" id="GO:0005829">
    <property type="term" value="C:cytosol"/>
    <property type="evidence" value="ECO:0007669"/>
    <property type="project" value="TreeGrafter"/>
</dbReference>
<evidence type="ECO:0000313" key="4">
    <source>
        <dbReference type="EMBL" id="TDR33958.1"/>
    </source>
</evidence>
<dbReference type="InterPro" id="IPR052019">
    <property type="entry name" value="F420H2_bilvrd_red/Heme_oxyg"/>
</dbReference>
<sequence>MKKEIDLNQQREEYVAFIEQQKTMVLSSLDLEGNPFTSYAPYVLHEGTFYIYISKISDHYAFIEKSPKVSGMILADEADSPNLFARKRARFECTSKIVADEAHEHIFEVFNEKHGKPMLDLLRGLDFSLFELTPEVGRYVVGFGKAFDINMATKELNHVVVDKKK</sequence>
<dbReference type="RefSeq" id="WP_109350697.1">
    <property type="nucleotide sequence ID" value="NZ_BJUE01000050.1"/>
</dbReference>
<dbReference type="Proteomes" id="UP000294641">
    <property type="component" value="Unassembled WGS sequence"/>
</dbReference>
<gene>
    <name evidence="4" type="ORF">DFR61_14510</name>
    <name evidence="3" type="ORF">NCTC10597_03010</name>
</gene>
<dbReference type="SUPFAM" id="SSF50475">
    <property type="entry name" value="FMN-binding split barrel"/>
    <property type="match status" value="1"/>
</dbReference>
<dbReference type="Proteomes" id="UP000254330">
    <property type="component" value="Unassembled WGS sequence"/>
</dbReference>
<dbReference type="OrthoDB" id="5345368at2"/>
<feature type="domain" description="Pyridoxamine 5'-phosphate oxidase N-terminal" evidence="2">
    <location>
        <begin position="12"/>
        <end position="140"/>
    </location>
</feature>
<accession>A0A2U3A9Q6</accession>
<evidence type="ECO:0000313" key="5">
    <source>
        <dbReference type="Proteomes" id="UP000254330"/>
    </source>
</evidence>
<proteinExistence type="predicted"/>
<dbReference type="InterPro" id="IPR011576">
    <property type="entry name" value="Pyridox_Oxase_N"/>
</dbReference>
<dbReference type="PIRSF" id="PIRSF004633">
    <property type="entry name" value="UCP_PLP_oxd"/>
    <property type="match status" value="1"/>
</dbReference>
<name>A0A2U3A9Q6_9BACL</name>
<dbReference type="InterPro" id="IPR012349">
    <property type="entry name" value="Split_barrel_FMN-bd"/>
</dbReference>
<evidence type="ECO:0000256" key="1">
    <source>
        <dbReference type="ARBA" id="ARBA00023002"/>
    </source>
</evidence>